<accession>A0AAW0UKW3</accession>
<organism evidence="2 3">
    <name type="scientific">Scylla paramamosain</name>
    <name type="common">Mud crab</name>
    <dbReference type="NCBI Taxonomy" id="85552"/>
    <lineage>
        <taxon>Eukaryota</taxon>
        <taxon>Metazoa</taxon>
        <taxon>Ecdysozoa</taxon>
        <taxon>Arthropoda</taxon>
        <taxon>Crustacea</taxon>
        <taxon>Multicrustacea</taxon>
        <taxon>Malacostraca</taxon>
        <taxon>Eumalacostraca</taxon>
        <taxon>Eucarida</taxon>
        <taxon>Decapoda</taxon>
        <taxon>Pleocyemata</taxon>
        <taxon>Brachyura</taxon>
        <taxon>Eubrachyura</taxon>
        <taxon>Portunoidea</taxon>
        <taxon>Portunidae</taxon>
        <taxon>Portuninae</taxon>
        <taxon>Scylla</taxon>
    </lineage>
</organism>
<protein>
    <submittedName>
        <fullName evidence="2">Uncharacterized protein</fullName>
    </submittedName>
</protein>
<evidence type="ECO:0000313" key="2">
    <source>
        <dbReference type="EMBL" id="KAK8399621.1"/>
    </source>
</evidence>
<keyword evidence="3" id="KW-1185">Reference proteome</keyword>
<dbReference type="AlphaFoldDB" id="A0AAW0UKW3"/>
<gene>
    <name evidence="2" type="ORF">O3P69_003582</name>
</gene>
<keyword evidence="1" id="KW-1133">Transmembrane helix</keyword>
<dbReference type="Proteomes" id="UP001487740">
    <property type="component" value="Unassembled WGS sequence"/>
</dbReference>
<keyword evidence="1" id="KW-0472">Membrane</keyword>
<evidence type="ECO:0000256" key="1">
    <source>
        <dbReference type="SAM" id="Phobius"/>
    </source>
</evidence>
<proteinExistence type="predicted"/>
<evidence type="ECO:0000313" key="3">
    <source>
        <dbReference type="Proteomes" id="UP001487740"/>
    </source>
</evidence>
<comment type="caution">
    <text evidence="2">The sequence shown here is derived from an EMBL/GenBank/DDBJ whole genome shotgun (WGS) entry which is preliminary data.</text>
</comment>
<reference evidence="2 3" key="1">
    <citation type="submission" date="2023-03" db="EMBL/GenBank/DDBJ databases">
        <title>High-quality genome of Scylla paramamosain provides insights in environmental adaptation.</title>
        <authorList>
            <person name="Zhang L."/>
        </authorList>
    </citation>
    <scope>NUCLEOTIDE SEQUENCE [LARGE SCALE GENOMIC DNA]</scope>
    <source>
        <strain evidence="2">LZ_2023a</strain>
        <tissue evidence="2">Muscle</tissue>
    </source>
</reference>
<name>A0AAW0UKW3_SCYPA</name>
<feature type="transmembrane region" description="Helical" evidence="1">
    <location>
        <begin position="77"/>
        <end position="94"/>
    </location>
</feature>
<dbReference type="EMBL" id="JARAKH010000011">
    <property type="protein sequence ID" value="KAK8399621.1"/>
    <property type="molecule type" value="Genomic_DNA"/>
</dbReference>
<keyword evidence="1" id="KW-0812">Transmembrane</keyword>
<sequence>MMMMMKKKKKKKKKKPQVLALECCIVQLVEVRAPIMQGAALKTQADPRRRPLLPSCPHPLPCPSWLLSARPSLSSDMRVVVGVVAVVALVVAVAEGDSLMTRSKKYKLCTARDINMFVTQLCSGALTRMRVGRHNSHPAPGILTIRIPPRDVRGPVVSPAEIGSSYEFPSYRENLLDTQKYSPSELDAVDAPYLRPVSYWEGQSWNNYKESSAESELPSEYYGNALSPRNKKWWNDQWNAGEAGSAMIGLRRKRTTFGDIRQRCCTDGCYASELQSLCA</sequence>